<dbReference type="NCBIfam" id="NF008277">
    <property type="entry name" value="PRK11055.1"/>
    <property type="match status" value="1"/>
</dbReference>
<dbReference type="PROSITE" id="PS00545">
    <property type="entry name" value="ALDOSE_1_EPIMERASE"/>
    <property type="match status" value="1"/>
</dbReference>
<dbReference type="InterPro" id="IPR015443">
    <property type="entry name" value="Aldose_1-epimerase"/>
</dbReference>
<feature type="binding site" evidence="14">
    <location>
        <begin position="182"/>
        <end position="184"/>
    </location>
    <ligand>
        <name>beta-D-galactose</name>
        <dbReference type="ChEBI" id="CHEBI:27667"/>
    </ligand>
</feature>
<reference evidence="15" key="1">
    <citation type="journal article" date="2021" name="PeerJ">
        <title>Extensive microbial diversity within the chicken gut microbiome revealed by metagenomics and culture.</title>
        <authorList>
            <person name="Gilroy R."/>
            <person name="Ravi A."/>
            <person name="Getino M."/>
            <person name="Pursley I."/>
            <person name="Horton D.L."/>
            <person name="Alikhan N.F."/>
            <person name="Baker D."/>
            <person name="Gharbi K."/>
            <person name="Hall N."/>
            <person name="Watson M."/>
            <person name="Adriaenssens E.M."/>
            <person name="Foster-Nyarko E."/>
            <person name="Jarju S."/>
            <person name="Secka A."/>
            <person name="Antonio M."/>
            <person name="Oren A."/>
            <person name="Chaudhuri R.R."/>
            <person name="La Ragione R."/>
            <person name="Hildebrand F."/>
            <person name="Pallen M.J."/>
        </authorList>
    </citation>
    <scope>NUCLEOTIDE SEQUENCE</scope>
    <source>
        <strain evidence="15">1719</strain>
    </source>
</reference>
<dbReference type="AlphaFoldDB" id="A0A9D2AYG8"/>
<dbReference type="InterPro" id="IPR014718">
    <property type="entry name" value="GH-type_carb-bd"/>
</dbReference>
<comment type="cofactor">
    <cofactor evidence="2">
        <name>Ca(2+)</name>
        <dbReference type="ChEBI" id="CHEBI:29108"/>
    </cofactor>
</comment>
<keyword evidence="8" id="KW-0106">Calcium</keyword>
<dbReference type="InterPro" id="IPR047215">
    <property type="entry name" value="Galactose_mutarotase-like"/>
</dbReference>
<proteinExistence type="inferred from homology"/>
<evidence type="ECO:0000256" key="11">
    <source>
        <dbReference type="PIRNR" id="PIRNR005096"/>
    </source>
</evidence>
<protein>
    <recommendedName>
        <fullName evidence="7 11">Aldose 1-epimerase</fullName>
        <ecNumber evidence="6 11">5.1.3.3</ecNumber>
    </recommendedName>
</protein>
<feature type="active site" description="Proton acceptor" evidence="12">
    <location>
        <position position="316"/>
    </location>
</feature>
<keyword evidence="9 11" id="KW-0413">Isomerase</keyword>
<dbReference type="InterPro" id="IPR018052">
    <property type="entry name" value="Ald1_epimerase_CS"/>
</dbReference>
<feature type="active site" description="Proton donor" evidence="12">
    <location>
        <position position="182"/>
    </location>
</feature>
<dbReference type="InterPro" id="IPR011013">
    <property type="entry name" value="Gal_mutarotase_sf_dom"/>
</dbReference>
<dbReference type="Gene3D" id="2.70.98.10">
    <property type="match status" value="1"/>
</dbReference>
<comment type="catalytic activity">
    <reaction evidence="1 11">
        <text>alpha-D-glucose = beta-D-glucose</text>
        <dbReference type="Rhea" id="RHEA:10264"/>
        <dbReference type="ChEBI" id="CHEBI:15903"/>
        <dbReference type="ChEBI" id="CHEBI:17925"/>
        <dbReference type="EC" id="5.1.3.3"/>
    </reaction>
</comment>
<evidence type="ECO:0000256" key="5">
    <source>
        <dbReference type="ARBA" id="ARBA00011245"/>
    </source>
</evidence>
<dbReference type="Pfam" id="PF01263">
    <property type="entry name" value="Aldose_epim"/>
    <property type="match status" value="1"/>
</dbReference>
<evidence type="ECO:0000256" key="4">
    <source>
        <dbReference type="ARBA" id="ARBA00006206"/>
    </source>
</evidence>
<comment type="caution">
    <text evidence="15">The sequence shown here is derived from an EMBL/GenBank/DDBJ whole genome shotgun (WGS) entry which is preliminary data.</text>
</comment>
<dbReference type="GO" id="GO:0033499">
    <property type="term" value="P:galactose catabolic process via UDP-galactose, Leloir pathway"/>
    <property type="evidence" value="ECO:0007669"/>
    <property type="project" value="TreeGrafter"/>
</dbReference>
<evidence type="ECO:0000256" key="3">
    <source>
        <dbReference type="ARBA" id="ARBA00005028"/>
    </source>
</evidence>
<evidence type="ECO:0000256" key="9">
    <source>
        <dbReference type="ARBA" id="ARBA00023235"/>
    </source>
</evidence>
<evidence type="ECO:0000313" key="16">
    <source>
        <dbReference type="Proteomes" id="UP000824156"/>
    </source>
</evidence>
<accession>A0A9D2AYG8</accession>
<feature type="binding site" evidence="13">
    <location>
        <position position="254"/>
    </location>
    <ligand>
        <name>beta-D-galactose</name>
        <dbReference type="ChEBI" id="CHEBI:27667"/>
    </ligand>
</feature>
<evidence type="ECO:0000256" key="13">
    <source>
        <dbReference type="PIRSR" id="PIRSR005096-2"/>
    </source>
</evidence>
<dbReference type="GO" id="GO:0004034">
    <property type="term" value="F:aldose 1-epimerase activity"/>
    <property type="evidence" value="ECO:0007669"/>
    <property type="project" value="UniProtKB-EC"/>
</dbReference>
<reference evidence="15" key="2">
    <citation type="submission" date="2021-04" db="EMBL/GenBank/DDBJ databases">
        <authorList>
            <person name="Gilroy R."/>
        </authorList>
    </citation>
    <scope>NUCLEOTIDE SEQUENCE</scope>
    <source>
        <strain evidence="15">1719</strain>
    </source>
</reference>
<dbReference type="PANTHER" id="PTHR10091:SF0">
    <property type="entry name" value="GALACTOSE MUTAROTASE"/>
    <property type="match status" value="1"/>
</dbReference>
<comment type="similarity">
    <text evidence="4 11">Belongs to the aldose epimerase family.</text>
</comment>
<evidence type="ECO:0000256" key="2">
    <source>
        <dbReference type="ARBA" id="ARBA00001913"/>
    </source>
</evidence>
<dbReference type="PANTHER" id="PTHR10091">
    <property type="entry name" value="ALDOSE-1-EPIMERASE"/>
    <property type="match status" value="1"/>
</dbReference>
<gene>
    <name evidence="15" type="ORF">H9853_02145</name>
</gene>
<dbReference type="EMBL" id="DXEZ01000060">
    <property type="protein sequence ID" value="HIX53801.1"/>
    <property type="molecule type" value="Genomic_DNA"/>
</dbReference>
<evidence type="ECO:0000256" key="7">
    <source>
        <dbReference type="ARBA" id="ARBA00014165"/>
    </source>
</evidence>
<comment type="pathway">
    <text evidence="3 11">Carbohydrate metabolism; hexose metabolism.</text>
</comment>
<feature type="binding site" evidence="14">
    <location>
        <begin position="85"/>
        <end position="86"/>
    </location>
    <ligand>
        <name>beta-D-galactose</name>
        <dbReference type="ChEBI" id="CHEBI:27667"/>
    </ligand>
</feature>
<evidence type="ECO:0000256" key="12">
    <source>
        <dbReference type="PIRSR" id="PIRSR005096-1"/>
    </source>
</evidence>
<name>A0A9D2AYG8_9SPHI</name>
<evidence type="ECO:0000313" key="15">
    <source>
        <dbReference type="EMBL" id="HIX53801.1"/>
    </source>
</evidence>
<organism evidence="15 16">
    <name type="scientific">Candidatus Sphingobacterium stercoripullorum</name>
    <dbReference type="NCBI Taxonomy" id="2838759"/>
    <lineage>
        <taxon>Bacteria</taxon>
        <taxon>Pseudomonadati</taxon>
        <taxon>Bacteroidota</taxon>
        <taxon>Sphingobacteriia</taxon>
        <taxon>Sphingobacteriales</taxon>
        <taxon>Sphingobacteriaceae</taxon>
        <taxon>Sphingobacterium</taxon>
    </lineage>
</organism>
<dbReference type="GO" id="GO:0006006">
    <property type="term" value="P:glucose metabolic process"/>
    <property type="evidence" value="ECO:0007669"/>
    <property type="project" value="TreeGrafter"/>
</dbReference>
<comment type="subunit">
    <text evidence="5">Monomer.</text>
</comment>
<dbReference type="Proteomes" id="UP000824156">
    <property type="component" value="Unassembled WGS sequence"/>
</dbReference>
<dbReference type="GO" id="GO:0030246">
    <property type="term" value="F:carbohydrate binding"/>
    <property type="evidence" value="ECO:0007669"/>
    <property type="project" value="InterPro"/>
</dbReference>
<evidence type="ECO:0000256" key="10">
    <source>
        <dbReference type="ARBA" id="ARBA00023277"/>
    </source>
</evidence>
<dbReference type="CDD" id="cd09019">
    <property type="entry name" value="galactose_mutarotase_like"/>
    <property type="match status" value="1"/>
</dbReference>
<evidence type="ECO:0000256" key="6">
    <source>
        <dbReference type="ARBA" id="ARBA00013185"/>
    </source>
</evidence>
<dbReference type="InterPro" id="IPR008183">
    <property type="entry name" value="Aldose_1/G6P_1-epimerase"/>
</dbReference>
<evidence type="ECO:0000256" key="14">
    <source>
        <dbReference type="PIRSR" id="PIRSR005096-3"/>
    </source>
</evidence>
<evidence type="ECO:0000256" key="8">
    <source>
        <dbReference type="ARBA" id="ARBA00022837"/>
    </source>
</evidence>
<evidence type="ECO:0000256" key="1">
    <source>
        <dbReference type="ARBA" id="ARBA00001614"/>
    </source>
</evidence>
<sequence length="352" mass="39641">MNTYTLPIPREFLSNHKGKNTHLFVLTNKRGMQVALTDFGARIVSVLVPDRQGNLIDVVLGFGDIQSYMDAQEQFHGATIGRYANRIANAGFELEGHYHQLEENNASNCLHSGSSGFHNKVWDRRVSLNKQIDFYYESFDGEGGFPGVLKTLVSYELTDENSLVIKFRAVTSKPTVFNPTNHAYFNLKGEGQGDVLDHYLKLNSEEFLPLNKQQVPQGDFKKVKESAFDFEAFKRFDEGLKQGGEQLELAGGYDHSFKLDGSLDRAAAVAYSEESGVQLSLYTDMPSVHLYTGNFLADDRGKLGRKYLKNGGFCLEAQFYPDSPNQKHFPSVKLTPEQVFQKTIIYNFGIKK</sequence>
<dbReference type="SUPFAM" id="SSF74650">
    <property type="entry name" value="Galactose mutarotase-like"/>
    <property type="match status" value="1"/>
</dbReference>
<dbReference type="PIRSF" id="PIRSF005096">
    <property type="entry name" value="GALM"/>
    <property type="match status" value="1"/>
</dbReference>
<keyword evidence="10 11" id="KW-0119">Carbohydrate metabolism</keyword>
<dbReference type="EC" id="5.1.3.3" evidence="6 11"/>